<reference evidence="4" key="1">
    <citation type="journal article" date="2019" name="Int. J. Syst. Evol. Microbiol.">
        <title>The Global Catalogue of Microorganisms (GCM) 10K type strain sequencing project: providing services to taxonomists for standard genome sequencing and annotation.</title>
        <authorList>
            <consortium name="The Broad Institute Genomics Platform"/>
            <consortium name="The Broad Institute Genome Sequencing Center for Infectious Disease"/>
            <person name="Wu L."/>
            <person name="Ma J."/>
        </authorList>
    </citation>
    <scope>NUCLEOTIDE SEQUENCE [LARGE SCALE GENOMIC DNA]</scope>
    <source>
        <strain evidence="4">KCTC 52449</strain>
    </source>
</reference>
<dbReference type="EMBL" id="JBHRSX010000027">
    <property type="protein sequence ID" value="MFC3202577.1"/>
    <property type="molecule type" value="Genomic_DNA"/>
</dbReference>
<protein>
    <submittedName>
        <fullName evidence="3">DUF5610 domain-containing protein</fullName>
    </submittedName>
</protein>
<accession>A0ABV7JZU7</accession>
<feature type="domain" description="DUF5610" evidence="2">
    <location>
        <begin position="80"/>
        <end position="166"/>
    </location>
</feature>
<organism evidence="3 4">
    <name type="scientific">Alteromonas oceani</name>
    <dbReference type="NCBI Taxonomy" id="2071609"/>
    <lineage>
        <taxon>Bacteria</taxon>
        <taxon>Pseudomonadati</taxon>
        <taxon>Pseudomonadota</taxon>
        <taxon>Gammaproteobacteria</taxon>
        <taxon>Alteromonadales</taxon>
        <taxon>Alteromonadaceae</taxon>
        <taxon>Alteromonas/Salinimonas group</taxon>
        <taxon>Alteromonas</taxon>
    </lineage>
</organism>
<keyword evidence="4" id="KW-1185">Reference proteome</keyword>
<evidence type="ECO:0000256" key="1">
    <source>
        <dbReference type="SAM" id="MobiDB-lite"/>
    </source>
</evidence>
<feature type="region of interest" description="Disordered" evidence="1">
    <location>
        <begin position="1"/>
        <end position="20"/>
    </location>
</feature>
<dbReference type="Pfam" id="PF18433">
    <property type="entry name" value="DUF5610"/>
    <property type="match status" value="1"/>
</dbReference>
<proteinExistence type="predicted"/>
<comment type="caution">
    <text evidence="3">The sequence shown here is derived from an EMBL/GenBank/DDBJ whole genome shotgun (WGS) entry which is preliminary data.</text>
</comment>
<evidence type="ECO:0000313" key="4">
    <source>
        <dbReference type="Proteomes" id="UP001595477"/>
    </source>
</evidence>
<name>A0ABV7JZU7_9ALTE</name>
<gene>
    <name evidence="3" type="ORF">ACFOEW_12230</name>
</gene>
<evidence type="ECO:0000313" key="3">
    <source>
        <dbReference type="EMBL" id="MFC3202577.1"/>
    </source>
</evidence>
<dbReference type="Proteomes" id="UP001595477">
    <property type="component" value="Unassembled WGS sequence"/>
</dbReference>
<dbReference type="InterPro" id="IPR041651">
    <property type="entry name" value="DUF5610"/>
</dbReference>
<sequence>MSVDSIPAAKGGQATVEKPDVALKKQLQQEGLRQAREFQQSSQATQVTVSQTRVGSTVLVSSLEQEVVLNERRFDNRQFDKAEENKSAFDFEKVASNVLKFVGGVVRGAAKSGADEAQLTDLLGQARSGVAKGIALAEKDLAGFMNPEITDGIRNSKEAIGEGIDNIEKEVLSPFRGTMEVGASLSAQYAQSQSGGLKITTKDGDEVEINFGQSRQYQYSASERITSSVNSNGDANAPAAPQSDVVAQRSLNVQFSEYRGISFSVQGELDDDELGAISDLVKQITDVSKSFFKGDLDIALDKALDLGYDEKELAGFALKLNSREVVSEKISAYKEVSDGDSSELKKYMRPIKEYMDELKSLNQLLDTTLKDGEGYKELVTGVINQMKEVHVPDVLSAINRFHLFNGRINALKAE</sequence>
<evidence type="ECO:0000259" key="2">
    <source>
        <dbReference type="Pfam" id="PF18433"/>
    </source>
</evidence>
<dbReference type="RefSeq" id="WP_123324724.1">
    <property type="nucleotide sequence ID" value="NZ_JBHRSX010000027.1"/>
</dbReference>